<organism evidence="3">
    <name type="scientific">Aphanomyces stellatus</name>
    <dbReference type="NCBI Taxonomy" id="120398"/>
    <lineage>
        <taxon>Eukaryota</taxon>
        <taxon>Sar</taxon>
        <taxon>Stramenopiles</taxon>
        <taxon>Oomycota</taxon>
        <taxon>Saprolegniomycetes</taxon>
        <taxon>Saprolegniales</taxon>
        <taxon>Verrucalvaceae</taxon>
        <taxon>Aphanomyces</taxon>
    </lineage>
</organism>
<proteinExistence type="predicted"/>
<dbReference type="EMBL" id="VJMH01005363">
    <property type="protein sequence ID" value="KAF0696853.1"/>
    <property type="molecule type" value="Genomic_DNA"/>
</dbReference>
<comment type="caution">
    <text evidence="3">The sequence shown here is derived from an EMBL/GenBank/DDBJ whole genome shotgun (WGS) entry which is preliminary data.</text>
</comment>
<keyword evidence="1" id="KW-0732">Signal</keyword>
<dbReference type="PANTHER" id="PTHR31104">
    <property type="entry name" value="PEPTIDE-N4-(N-ACETYL-BETA-GLUCOSAMINYL)ASPARAGINE AMIDASE A PROTEIN"/>
    <property type="match status" value="1"/>
</dbReference>
<feature type="chain" id="PRO_5025392984" description="Peptide N-acetyl-beta-D-glucosaminyl asparaginase amidase A N-terminal domain-containing protein" evidence="1">
    <location>
        <begin position="17"/>
        <end position="318"/>
    </location>
</feature>
<feature type="non-terminal residue" evidence="3">
    <location>
        <position position="318"/>
    </location>
</feature>
<dbReference type="Pfam" id="PF12222">
    <property type="entry name" value="PNGaseA"/>
    <property type="match status" value="1"/>
</dbReference>
<evidence type="ECO:0000256" key="1">
    <source>
        <dbReference type="SAM" id="SignalP"/>
    </source>
</evidence>
<reference evidence="3" key="1">
    <citation type="submission" date="2019-06" db="EMBL/GenBank/DDBJ databases">
        <title>Genomics analysis of Aphanomyces spp. identifies a new class of oomycete effector associated with host adaptation.</title>
        <authorList>
            <person name="Gaulin E."/>
        </authorList>
    </citation>
    <scope>NUCLEOTIDE SEQUENCE</scope>
    <source>
        <strain evidence="3">CBS 578.67</strain>
    </source>
</reference>
<sequence length="318" mass="35221">MFLLVTFASVLAIAFSSHQKDLTAVDLPPQDQSFDVGLPVDPKGIDFSEDPCTITLVQNHSYGFSYGKPYQGAYTAPACVSDPDYSLAFLRFSANVDAGRQFDRIAAVWVDGLELLRSTTQEPSAKVGPKWEIFKDVSHYRNIFAKGGNVTVALDNIVNDVYTSYFHVTVTVEFYKKSDEAYVIQRVPSVPDHVIAISKKNDTYPWFNVQPNTAGKNFNLVTLPRNLDGLFLELFISHHGCDEFYYTNAPDEFKAALEDTCGGGPFKEIRISIDGDVVGAVWPFPLIYTGGLNPGLWRPIVATGGFEAPTYLVDLTPY</sequence>
<accession>A0A6A4YL63</accession>
<dbReference type="InterPro" id="IPR021102">
    <property type="entry name" value="PNGase_A"/>
</dbReference>
<dbReference type="AlphaFoldDB" id="A0A6A4YL63"/>
<name>A0A6A4YL63_9STRA</name>
<evidence type="ECO:0000259" key="2">
    <source>
        <dbReference type="Pfam" id="PF12222"/>
    </source>
</evidence>
<gene>
    <name evidence="3" type="ORF">As57867_012363</name>
</gene>
<dbReference type="OrthoDB" id="1612078at2759"/>
<feature type="domain" description="Peptide N-acetyl-beta-D-glucosaminyl asparaginase amidase A N-terminal" evidence="2">
    <location>
        <begin position="52"/>
        <end position="318"/>
    </location>
</feature>
<protein>
    <recommendedName>
        <fullName evidence="2">Peptide N-acetyl-beta-D-glucosaminyl asparaginase amidase A N-terminal domain-containing protein</fullName>
    </recommendedName>
</protein>
<dbReference type="InterPro" id="IPR056948">
    <property type="entry name" value="PNGaseA_N"/>
</dbReference>
<feature type="signal peptide" evidence="1">
    <location>
        <begin position="1"/>
        <end position="16"/>
    </location>
</feature>
<evidence type="ECO:0000313" key="3">
    <source>
        <dbReference type="EMBL" id="KAF0696853.1"/>
    </source>
</evidence>